<keyword evidence="7 8" id="KW-0472">Membrane</keyword>
<comment type="similarity">
    <text evidence="2">Belongs to the ZIP transporter (TC 2.A.5) family.</text>
</comment>
<evidence type="ECO:0000256" key="3">
    <source>
        <dbReference type="ARBA" id="ARBA00022475"/>
    </source>
</evidence>
<evidence type="ECO:0000256" key="2">
    <source>
        <dbReference type="ARBA" id="ARBA00006939"/>
    </source>
</evidence>
<dbReference type="PANTHER" id="PTHR11040:SF211">
    <property type="entry name" value="ZINC TRANSPORTER ZIP11"/>
    <property type="match status" value="1"/>
</dbReference>
<dbReference type="EMBL" id="JADOES010000053">
    <property type="protein sequence ID" value="MBT9317658.1"/>
    <property type="molecule type" value="Genomic_DNA"/>
</dbReference>
<keyword evidence="10" id="KW-1185">Reference proteome</keyword>
<dbReference type="AlphaFoldDB" id="A0A947DJ80"/>
<gene>
    <name evidence="9" type="ORF">IXB50_19740</name>
</gene>
<comment type="subcellular location">
    <subcellularLocation>
        <location evidence="1">Cell membrane</location>
        <topology evidence="1">Multi-pass membrane protein</topology>
    </subcellularLocation>
</comment>
<feature type="transmembrane region" description="Helical" evidence="8">
    <location>
        <begin position="240"/>
        <end position="258"/>
    </location>
</feature>
<evidence type="ECO:0000313" key="9">
    <source>
        <dbReference type="EMBL" id="MBT9317658.1"/>
    </source>
</evidence>
<feature type="transmembrane region" description="Helical" evidence="8">
    <location>
        <begin position="20"/>
        <end position="39"/>
    </location>
</feature>
<keyword evidence="5" id="KW-0862">Zinc</keyword>
<dbReference type="GO" id="GO:0005385">
    <property type="term" value="F:zinc ion transmembrane transporter activity"/>
    <property type="evidence" value="ECO:0007669"/>
    <property type="project" value="TreeGrafter"/>
</dbReference>
<keyword evidence="4 8" id="KW-0812">Transmembrane</keyword>
<evidence type="ECO:0000256" key="6">
    <source>
        <dbReference type="ARBA" id="ARBA00022989"/>
    </source>
</evidence>
<dbReference type="Proteomes" id="UP000717364">
    <property type="component" value="Unassembled WGS sequence"/>
</dbReference>
<organism evidence="9 10">
    <name type="scientific">Leptothoe spongobia TAU-MAC 1115</name>
    <dbReference type="NCBI Taxonomy" id="1967444"/>
    <lineage>
        <taxon>Bacteria</taxon>
        <taxon>Bacillati</taxon>
        <taxon>Cyanobacteriota</taxon>
        <taxon>Cyanophyceae</taxon>
        <taxon>Nodosilineales</taxon>
        <taxon>Cymatolegaceae</taxon>
        <taxon>Leptothoe</taxon>
        <taxon>Leptothoe spongobia</taxon>
    </lineage>
</organism>
<accession>A0A947DJ80</accession>
<evidence type="ECO:0000256" key="8">
    <source>
        <dbReference type="SAM" id="Phobius"/>
    </source>
</evidence>
<reference evidence="9" key="1">
    <citation type="submission" date="2020-11" db="EMBL/GenBank/DDBJ databases">
        <authorList>
            <person name="Konstantinou D."/>
            <person name="Gkelis S."/>
            <person name="Popin R."/>
            <person name="Fewer D."/>
            <person name="Sivonen K."/>
        </authorList>
    </citation>
    <scope>NUCLEOTIDE SEQUENCE</scope>
    <source>
        <strain evidence="9">TAU-MAC 1115</strain>
    </source>
</reference>
<sequence length="259" mass="26581">MEQLSQSWSSVASDVMSDGVMSSLLASFGTGVGAVPVLFTSQLSERWQTLLLSVGSGVMLSAAAFSLLVPALGLAGQAVGYGVGTGEVISAVILGAAMFYALERLLPEPELNQQAQSRHIWLFVLAIALHHFPEGLAVGLGTESTHDVSIAIGVGLQNLPEGLMVALALRQLGYGVGLAMALAAMSGWLEPLGGLLGVTLVDLSSEIAPVGMALAAGAMLFVVLHELLPKLNLKTLNSSGAVGLMTGVVVMGMVEQFLG</sequence>
<feature type="transmembrane region" description="Helical" evidence="8">
    <location>
        <begin position="51"/>
        <end position="72"/>
    </location>
</feature>
<feature type="transmembrane region" description="Helical" evidence="8">
    <location>
        <begin position="176"/>
        <end position="201"/>
    </location>
</feature>
<keyword evidence="3" id="KW-1003">Cell membrane</keyword>
<dbReference type="Pfam" id="PF02535">
    <property type="entry name" value="Zip"/>
    <property type="match status" value="1"/>
</dbReference>
<protein>
    <submittedName>
        <fullName evidence="9">ZIP family metal transporter</fullName>
    </submittedName>
</protein>
<dbReference type="GO" id="GO:0005886">
    <property type="term" value="C:plasma membrane"/>
    <property type="evidence" value="ECO:0007669"/>
    <property type="project" value="UniProtKB-SubCell"/>
</dbReference>
<proteinExistence type="inferred from homology"/>
<evidence type="ECO:0000256" key="4">
    <source>
        <dbReference type="ARBA" id="ARBA00022692"/>
    </source>
</evidence>
<evidence type="ECO:0000256" key="5">
    <source>
        <dbReference type="ARBA" id="ARBA00022833"/>
    </source>
</evidence>
<name>A0A947DJ80_9CYAN</name>
<comment type="caution">
    <text evidence="9">The sequence shown here is derived from an EMBL/GenBank/DDBJ whole genome shotgun (WGS) entry which is preliminary data.</text>
</comment>
<feature type="transmembrane region" description="Helical" evidence="8">
    <location>
        <begin position="78"/>
        <end position="100"/>
    </location>
</feature>
<dbReference type="RefSeq" id="WP_215610722.1">
    <property type="nucleotide sequence ID" value="NZ_JADOES010000053.1"/>
</dbReference>
<feature type="transmembrane region" description="Helical" evidence="8">
    <location>
        <begin position="207"/>
        <end position="228"/>
    </location>
</feature>
<dbReference type="PANTHER" id="PTHR11040">
    <property type="entry name" value="ZINC/IRON TRANSPORTER"/>
    <property type="match status" value="1"/>
</dbReference>
<evidence type="ECO:0000313" key="10">
    <source>
        <dbReference type="Proteomes" id="UP000717364"/>
    </source>
</evidence>
<evidence type="ECO:0000256" key="7">
    <source>
        <dbReference type="ARBA" id="ARBA00023136"/>
    </source>
</evidence>
<reference evidence="9" key="2">
    <citation type="journal article" date="2021" name="Mar. Drugs">
        <title>Genome Reduction and Secondary Metabolism of the Marine Sponge-Associated Cyanobacterium Leptothoe.</title>
        <authorList>
            <person name="Konstantinou D."/>
            <person name="Popin R.V."/>
            <person name="Fewer D.P."/>
            <person name="Sivonen K."/>
            <person name="Gkelis S."/>
        </authorList>
    </citation>
    <scope>NUCLEOTIDE SEQUENCE</scope>
    <source>
        <strain evidence="9">TAU-MAC 1115</strain>
    </source>
</reference>
<evidence type="ECO:0000256" key="1">
    <source>
        <dbReference type="ARBA" id="ARBA00004651"/>
    </source>
</evidence>
<keyword evidence="6 8" id="KW-1133">Transmembrane helix</keyword>
<dbReference type="InterPro" id="IPR003689">
    <property type="entry name" value="ZIP"/>
</dbReference>